<name>A0A1G1WC99_9BACT</name>
<dbReference type="InterPro" id="IPR028923">
    <property type="entry name" value="SAICAR_synt/ADE2_N"/>
</dbReference>
<dbReference type="SUPFAM" id="SSF56104">
    <property type="entry name" value="SAICAR synthase-like"/>
    <property type="match status" value="1"/>
</dbReference>
<dbReference type="Pfam" id="PF00731">
    <property type="entry name" value="AIRC"/>
    <property type="match status" value="1"/>
</dbReference>
<dbReference type="InterPro" id="IPR000031">
    <property type="entry name" value="PurE_dom"/>
</dbReference>
<evidence type="ECO:0000256" key="4">
    <source>
        <dbReference type="ARBA" id="ARBA00022598"/>
    </source>
</evidence>
<proteinExistence type="inferred from homology"/>
<evidence type="ECO:0000256" key="2">
    <source>
        <dbReference type="ARBA" id="ARBA00004747"/>
    </source>
</evidence>
<evidence type="ECO:0000256" key="5">
    <source>
        <dbReference type="ARBA" id="ARBA00022741"/>
    </source>
</evidence>
<keyword evidence="7 10" id="KW-0067">ATP-binding</keyword>
<comment type="pathway">
    <text evidence="1 10">Purine metabolism; IMP biosynthesis via de novo pathway; 5-amino-1-(5-phospho-D-ribosyl)imidazole-4-carboxamide from 5-amino-1-(5-phospho-D-ribosyl)imidazole-4-carboxylate: step 1/2.</text>
</comment>
<dbReference type="Proteomes" id="UP000178162">
    <property type="component" value="Unassembled WGS sequence"/>
</dbReference>
<evidence type="ECO:0000313" key="12">
    <source>
        <dbReference type="EMBL" id="OGY25244.1"/>
    </source>
</evidence>
<keyword evidence="4 10" id="KW-0436">Ligase</keyword>
<gene>
    <name evidence="10" type="primary">purC</name>
    <name evidence="12" type="ORF">A2134_02055</name>
</gene>
<dbReference type="InterPro" id="IPR018236">
    <property type="entry name" value="SAICAR_synthetase_CS"/>
</dbReference>
<evidence type="ECO:0000256" key="6">
    <source>
        <dbReference type="ARBA" id="ARBA00022755"/>
    </source>
</evidence>
<dbReference type="Gene3D" id="3.30.200.20">
    <property type="entry name" value="Phosphorylase Kinase, domain 1"/>
    <property type="match status" value="1"/>
</dbReference>
<comment type="similarity">
    <text evidence="10">Belongs to the SAICAR synthetase family.</text>
</comment>
<evidence type="ECO:0000256" key="1">
    <source>
        <dbReference type="ARBA" id="ARBA00004672"/>
    </source>
</evidence>
<evidence type="ECO:0000313" key="13">
    <source>
        <dbReference type="Proteomes" id="UP000178162"/>
    </source>
</evidence>
<dbReference type="HAMAP" id="MF_00137">
    <property type="entry name" value="SAICAR_synth"/>
    <property type="match status" value="1"/>
</dbReference>
<dbReference type="SUPFAM" id="SSF52255">
    <property type="entry name" value="N5-CAIR mutase (phosphoribosylaminoimidazole carboxylase, PurE)"/>
    <property type="match status" value="1"/>
</dbReference>
<comment type="similarity">
    <text evidence="3">In the N-terminal section; belongs to the SAICAR synthetase family.</text>
</comment>
<evidence type="ECO:0000256" key="8">
    <source>
        <dbReference type="ARBA" id="ARBA00023268"/>
    </source>
</evidence>
<dbReference type="PROSITE" id="PS01057">
    <property type="entry name" value="SAICAR_SYNTHETASE_1"/>
    <property type="match status" value="1"/>
</dbReference>
<dbReference type="SMART" id="SM01001">
    <property type="entry name" value="AIRC"/>
    <property type="match status" value="1"/>
</dbReference>
<keyword evidence="6 10" id="KW-0658">Purine biosynthesis</keyword>
<dbReference type="Pfam" id="PF01259">
    <property type="entry name" value="SAICAR_synt"/>
    <property type="match status" value="1"/>
</dbReference>
<dbReference type="GO" id="GO:0006189">
    <property type="term" value="P:'de novo' IMP biosynthetic process"/>
    <property type="evidence" value="ECO:0007669"/>
    <property type="project" value="UniProtKB-UniRule"/>
</dbReference>
<comment type="pathway">
    <text evidence="2">Purine metabolism; IMP biosynthesis via de novo pathway; 5-amino-1-(5-phospho-D-ribosyl)imidazole-4-carboxylate from 5-amino-1-(5-phospho-D-ribosyl)imidazole (carboxylase route): step 1/1.</text>
</comment>
<dbReference type="STRING" id="1802595.A2134_02055"/>
<feature type="domain" description="PurE" evidence="11">
    <location>
        <begin position="287"/>
        <end position="435"/>
    </location>
</feature>
<dbReference type="GO" id="GO:0005524">
    <property type="term" value="F:ATP binding"/>
    <property type="evidence" value="ECO:0007669"/>
    <property type="project" value="UniProtKB-KW"/>
</dbReference>
<evidence type="ECO:0000256" key="7">
    <source>
        <dbReference type="ARBA" id="ARBA00022840"/>
    </source>
</evidence>
<dbReference type="AlphaFoldDB" id="A0A1G1WC99"/>
<dbReference type="FunFam" id="3.30.470.20:FF:000020">
    <property type="entry name" value="Probable multifunctional protein ADE2"/>
    <property type="match status" value="1"/>
</dbReference>
<dbReference type="EMBL" id="MHCR01000019">
    <property type="protein sequence ID" value="OGY25244.1"/>
    <property type="molecule type" value="Genomic_DNA"/>
</dbReference>
<protein>
    <recommendedName>
        <fullName evidence="10">Phosphoribosylaminoimidazole-succinocarboxamide synthase</fullName>
        <ecNumber evidence="10">6.3.2.6</ecNumber>
    </recommendedName>
    <alternativeName>
        <fullName evidence="10">SAICAR synthetase</fullName>
    </alternativeName>
</protein>
<dbReference type="EC" id="6.3.2.6" evidence="10"/>
<evidence type="ECO:0000259" key="11">
    <source>
        <dbReference type="SMART" id="SM01001"/>
    </source>
</evidence>
<dbReference type="UniPathway" id="UPA00074">
    <property type="reaction ID" value="UER00131"/>
</dbReference>
<dbReference type="PANTHER" id="PTHR43599:SF3">
    <property type="entry name" value="SI:DKEY-6E2.2"/>
    <property type="match status" value="1"/>
</dbReference>
<dbReference type="Gene3D" id="3.40.50.1970">
    <property type="match status" value="1"/>
</dbReference>
<comment type="caution">
    <text evidence="12">The sequence shown here is derived from an EMBL/GenBank/DDBJ whole genome shotgun (WGS) entry which is preliminary data.</text>
</comment>
<evidence type="ECO:0000256" key="9">
    <source>
        <dbReference type="ARBA" id="ARBA00048475"/>
    </source>
</evidence>
<dbReference type="PANTHER" id="PTHR43599">
    <property type="entry name" value="MULTIFUNCTIONAL PROTEIN ADE2"/>
    <property type="match status" value="1"/>
</dbReference>
<dbReference type="InterPro" id="IPR050089">
    <property type="entry name" value="SAICAR_synthetase"/>
</dbReference>
<dbReference type="GO" id="GO:0004639">
    <property type="term" value="F:phosphoribosylaminoimidazolesuccinocarboxamide synthase activity"/>
    <property type="evidence" value="ECO:0007669"/>
    <property type="project" value="UniProtKB-UniRule"/>
</dbReference>
<dbReference type="Gene3D" id="3.30.470.20">
    <property type="entry name" value="ATP-grasp fold, B domain"/>
    <property type="match status" value="1"/>
</dbReference>
<comment type="catalytic activity">
    <reaction evidence="9 10">
        <text>5-amino-1-(5-phospho-D-ribosyl)imidazole-4-carboxylate + L-aspartate + ATP = (2S)-2-[5-amino-1-(5-phospho-beta-D-ribosyl)imidazole-4-carboxamido]succinate + ADP + phosphate + 2 H(+)</text>
        <dbReference type="Rhea" id="RHEA:22628"/>
        <dbReference type="ChEBI" id="CHEBI:15378"/>
        <dbReference type="ChEBI" id="CHEBI:29991"/>
        <dbReference type="ChEBI" id="CHEBI:30616"/>
        <dbReference type="ChEBI" id="CHEBI:43474"/>
        <dbReference type="ChEBI" id="CHEBI:58443"/>
        <dbReference type="ChEBI" id="CHEBI:77657"/>
        <dbReference type="ChEBI" id="CHEBI:456216"/>
        <dbReference type="EC" id="6.3.2.6"/>
    </reaction>
</comment>
<evidence type="ECO:0000256" key="10">
    <source>
        <dbReference type="HAMAP-Rule" id="MF_00137"/>
    </source>
</evidence>
<keyword evidence="5 10" id="KW-0547">Nucleotide-binding</keyword>
<dbReference type="PROSITE" id="PS01058">
    <property type="entry name" value="SAICAR_SYNTHETASE_2"/>
    <property type="match status" value="1"/>
</dbReference>
<evidence type="ECO:0000256" key="3">
    <source>
        <dbReference type="ARBA" id="ARBA00011020"/>
    </source>
</evidence>
<reference evidence="12 13" key="1">
    <citation type="journal article" date="2016" name="Nat. Commun.">
        <title>Thousands of microbial genomes shed light on interconnected biogeochemical processes in an aquifer system.</title>
        <authorList>
            <person name="Anantharaman K."/>
            <person name="Brown C.T."/>
            <person name="Hug L.A."/>
            <person name="Sharon I."/>
            <person name="Castelle C.J."/>
            <person name="Probst A.J."/>
            <person name="Thomas B.C."/>
            <person name="Singh A."/>
            <person name="Wilkins M.J."/>
            <person name="Karaoz U."/>
            <person name="Brodie E.L."/>
            <person name="Williams K.H."/>
            <person name="Hubbard S.S."/>
            <person name="Banfield J.F."/>
        </authorList>
    </citation>
    <scope>NUCLEOTIDE SEQUENCE [LARGE SCALE GENOMIC DNA]</scope>
</reference>
<keyword evidence="8" id="KW-0511">Multifunctional enzyme</keyword>
<organism evidence="12 13">
    <name type="scientific">Candidatus Woykebacteria bacterium RBG_16_39_9b</name>
    <dbReference type="NCBI Taxonomy" id="1802595"/>
    <lineage>
        <taxon>Bacteria</taxon>
        <taxon>Candidatus Woykeibacteriota</taxon>
    </lineage>
</organism>
<sequence>MARTKIQIKPKVRKIAEGKTKIIYPFPRNKSLVRIVHKDDITAGDGVKRDILPGKGVWSSTTSSNCFKLLTAAGVPNHFVEDGKSQNEQIVRRSNMIPFEVVARRIATGSYLKRNPQVSEGHRFEDLVTEIFYKDDSKHDPLVEYDTQTGEWVFFNAKFPKRAGFMETVKQIKLQTGKVIKPETVDEMFTILRDVFIILEHAWASHNITLVDLKIEFGFDVKGSLMVADVIDNDSWRLWPGGEKEAMLDKQVYRNLVSTTKDDLDAIARKYQLVSELTDNFVKADAGAVVIIAGSGSDAEWVEKIEKHLSGFPRINVQKIVASAHKTPEYVSRWVKSLDSINAKLVYIAVAGRSNALGAYLDFATPNPVINCPPYSEKYSGVDIFSSLRLPSGSGTVTVIEPEAAAIAAAKILAENNLLTWATLFKFQKDLRNKIISANP</sequence>
<accession>A0A1G1WC99</accession>